<evidence type="ECO:0000259" key="1">
    <source>
        <dbReference type="PROSITE" id="PS50405"/>
    </source>
</evidence>
<dbReference type="GO" id="GO:0005634">
    <property type="term" value="C:nucleus"/>
    <property type="evidence" value="ECO:0007669"/>
    <property type="project" value="TreeGrafter"/>
</dbReference>
<dbReference type="PANTHER" id="PTHR44490:SF1">
    <property type="entry name" value="EUKARYOTIC TRANSLATION ELONGATION FACTOR 1 EPSILON-1"/>
    <property type="match status" value="1"/>
</dbReference>
<gene>
    <name evidence="3" type="primary">LOC111121604</name>
</gene>
<dbReference type="InterPro" id="IPR053837">
    <property type="entry name" value="AIMP3/p18_C"/>
</dbReference>
<evidence type="ECO:0000313" key="3">
    <source>
        <dbReference type="RefSeq" id="XP_022318662.1"/>
    </source>
</evidence>
<dbReference type="KEGG" id="cvn:111121604"/>
<dbReference type="RefSeq" id="XP_022318662.1">
    <property type="nucleotide sequence ID" value="XM_022462954.1"/>
</dbReference>
<protein>
    <submittedName>
        <fullName evidence="3">Eukaryotic translation elongation factor 1 epsilon-1-like</fullName>
    </submittedName>
</protein>
<dbReference type="InterPro" id="IPR053836">
    <property type="entry name" value="Arc1-like_N"/>
</dbReference>
<dbReference type="GO" id="GO:0043517">
    <property type="term" value="P:positive regulation of DNA damage response, signal transduction by p53 class mediator"/>
    <property type="evidence" value="ECO:0007669"/>
    <property type="project" value="InterPro"/>
</dbReference>
<dbReference type="GeneID" id="111121604"/>
<dbReference type="InterPro" id="IPR042450">
    <property type="entry name" value="EEF1E1"/>
</dbReference>
<dbReference type="Proteomes" id="UP000694844">
    <property type="component" value="Chromosome 2"/>
</dbReference>
<dbReference type="AlphaFoldDB" id="A0A8B8CS48"/>
<sequence>MEELNNLASYLGVSLGKLVLDAKEKVPVLKAGNGLTVRGLVSVAKQIVRQSESPELKGTSTEERAAIDQWLEYRVTQVDKSLQEKDVTNVLKETNEYLSHHVYFVGYQPTLADIILYLGLHRIFEELTFVEKQKYIHVCRWFSNMQSLFADKMSKKHVVFQRNKIFSGTAH</sequence>
<dbReference type="CDD" id="cd10305">
    <property type="entry name" value="GST_C_AIMP3"/>
    <property type="match status" value="1"/>
</dbReference>
<dbReference type="PROSITE" id="PS50405">
    <property type="entry name" value="GST_CTER"/>
    <property type="match status" value="1"/>
</dbReference>
<dbReference type="InterPro" id="IPR010987">
    <property type="entry name" value="Glutathione-S-Trfase_C-like"/>
</dbReference>
<dbReference type="Gene3D" id="3.40.30.90">
    <property type="match status" value="1"/>
</dbReference>
<dbReference type="GO" id="GO:0005737">
    <property type="term" value="C:cytoplasm"/>
    <property type="evidence" value="ECO:0007669"/>
    <property type="project" value="TreeGrafter"/>
</dbReference>
<dbReference type="Gene3D" id="1.20.1050.10">
    <property type="match status" value="1"/>
</dbReference>
<organism evidence="2 3">
    <name type="scientific">Crassostrea virginica</name>
    <name type="common">Eastern oyster</name>
    <dbReference type="NCBI Taxonomy" id="6565"/>
    <lineage>
        <taxon>Eukaryota</taxon>
        <taxon>Metazoa</taxon>
        <taxon>Spiralia</taxon>
        <taxon>Lophotrochozoa</taxon>
        <taxon>Mollusca</taxon>
        <taxon>Bivalvia</taxon>
        <taxon>Autobranchia</taxon>
        <taxon>Pteriomorphia</taxon>
        <taxon>Ostreida</taxon>
        <taxon>Ostreoidea</taxon>
        <taxon>Ostreidae</taxon>
        <taxon>Crassostrea</taxon>
    </lineage>
</organism>
<reference evidence="3" key="1">
    <citation type="submission" date="2025-08" db="UniProtKB">
        <authorList>
            <consortium name="RefSeq"/>
        </authorList>
    </citation>
    <scope>IDENTIFICATION</scope>
    <source>
        <tissue evidence="3">Whole sample</tissue>
    </source>
</reference>
<dbReference type="GO" id="GO:0017101">
    <property type="term" value="C:aminoacyl-tRNA synthetase multienzyme complex"/>
    <property type="evidence" value="ECO:0007669"/>
    <property type="project" value="InterPro"/>
</dbReference>
<dbReference type="SUPFAM" id="SSF47616">
    <property type="entry name" value="GST C-terminal domain-like"/>
    <property type="match status" value="1"/>
</dbReference>
<feature type="domain" description="GST C-terminal" evidence="1">
    <location>
        <begin position="46"/>
        <end position="166"/>
    </location>
</feature>
<keyword evidence="2" id="KW-1185">Reference proteome</keyword>
<dbReference type="PANTHER" id="PTHR44490">
    <property type="entry name" value="EUKARYOTIC TRANSLATION ELONGATION FACTOR 1 EPSILON-1"/>
    <property type="match status" value="1"/>
</dbReference>
<dbReference type="OrthoDB" id="19141at2759"/>
<evidence type="ECO:0000313" key="2">
    <source>
        <dbReference type="Proteomes" id="UP000694844"/>
    </source>
</evidence>
<name>A0A8B8CS48_CRAVI</name>
<accession>A0A8B8CS48</accession>
<dbReference type="Pfam" id="PF21972">
    <property type="entry name" value="Arc1p_N_like"/>
    <property type="match status" value="1"/>
</dbReference>
<dbReference type="InterPro" id="IPR036282">
    <property type="entry name" value="Glutathione-S-Trfase_C_sf"/>
</dbReference>
<proteinExistence type="predicted"/>